<accession>A0A8J4X7W4</accession>
<comment type="caution">
    <text evidence="1">The sequence shown here is derived from an EMBL/GenBank/DDBJ whole genome shotgun (WGS) entry which is preliminary data.</text>
</comment>
<protein>
    <submittedName>
        <fullName evidence="1">Uncharacterized protein</fullName>
    </submittedName>
</protein>
<dbReference type="AlphaFoldDB" id="A0A8J4X7W4"/>
<evidence type="ECO:0000313" key="2">
    <source>
        <dbReference type="Proteomes" id="UP000727407"/>
    </source>
</evidence>
<name>A0A8J4X7W4_CLAMG</name>
<proteinExistence type="predicted"/>
<evidence type="ECO:0000313" key="1">
    <source>
        <dbReference type="EMBL" id="KAF5905084.1"/>
    </source>
</evidence>
<organism evidence="1 2">
    <name type="scientific">Clarias magur</name>
    <name type="common">Asian catfish</name>
    <name type="synonym">Macropteronotus magur</name>
    <dbReference type="NCBI Taxonomy" id="1594786"/>
    <lineage>
        <taxon>Eukaryota</taxon>
        <taxon>Metazoa</taxon>
        <taxon>Chordata</taxon>
        <taxon>Craniata</taxon>
        <taxon>Vertebrata</taxon>
        <taxon>Euteleostomi</taxon>
        <taxon>Actinopterygii</taxon>
        <taxon>Neopterygii</taxon>
        <taxon>Teleostei</taxon>
        <taxon>Ostariophysi</taxon>
        <taxon>Siluriformes</taxon>
        <taxon>Clariidae</taxon>
        <taxon>Clarias</taxon>
    </lineage>
</organism>
<feature type="non-terminal residue" evidence="1">
    <location>
        <position position="53"/>
    </location>
</feature>
<keyword evidence="2" id="KW-1185">Reference proteome</keyword>
<gene>
    <name evidence="1" type="ORF">DAT39_005096</name>
</gene>
<dbReference type="Proteomes" id="UP000727407">
    <property type="component" value="Unassembled WGS sequence"/>
</dbReference>
<reference evidence="1" key="1">
    <citation type="submission" date="2020-07" db="EMBL/GenBank/DDBJ databases">
        <title>Clarias magur genome sequencing, assembly and annotation.</title>
        <authorList>
            <person name="Kushwaha B."/>
            <person name="Kumar R."/>
            <person name="Das P."/>
            <person name="Joshi C.G."/>
            <person name="Kumar D."/>
            <person name="Nagpure N.S."/>
            <person name="Pandey M."/>
            <person name="Agarwal S."/>
            <person name="Srivastava S."/>
            <person name="Singh M."/>
            <person name="Sahoo L."/>
            <person name="Jayasankar P."/>
            <person name="Meher P.K."/>
            <person name="Koringa P.G."/>
            <person name="Iquebal M.A."/>
            <person name="Das S.P."/>
            <person name="Bit A."/>
            <person name="Patnaik S."/>
            <person name="Patel N."/>
            <person name="Shah T.M."/>
            <person name="Hinsu A."/>
            <person name="Jena J.K."/>
        </authorList>
    </citation>
    <scope>NUCLEOTIDE SEQUENCE</scope>
    <source>
        <strain evidence="1">CIFAMagur01</strain>
        <tissue evidence="1">Testis</tissue>
    </source>
</reference>
<dbReference type="EMBL" id="QNUK01000048">
    <property type="protein sequence ID" value="KAF5905084.1"/>
    <property type="molecule type" value="Genomic_DNA"/>
</dbReference>
<sequence length="53" mass="5637">MSKPKFPSALMMQGSVCSQRNVSTAMFIRGPDGAGVQPGVKVWVSLDAKALKK</sequence>